<name>A0A9N9BJT7_9GLOM</name>
<proteinExistence type="predicted"/>
<dbReference type="PANTHER" id="PTHR10666">
    <property type="entry name" value="UBIQUITIN"/>
    <property type="match status" value="1"/>
</dbReference>
<dbReference type="PRINTS" id="PR00348">
    <property type="entry name" value="UBIQUITIN"/>
</dbReference>
<dbReference type="OrthoDB" id="419317at2759"/>
<dbReference type="Proteomes" id="UP000789759">
    <property type="component" value="Unassembled WGS sequence"/>
</dbReference>
<feature type="non-terminal residue" evidence="2">
    <location>
        <position position="166"/>
    </location>
</feature>
<dbReference type="InterPro" id="IPR050158">
    <property type="entry name" value="Ubiquitin_ubiquitin-like"/>
</dbReference>
<dbReference type="Pfam" id="PF00240">
    <property type="entry name" value="ubiquitin"/>
    <property type="match status" value="1"/>
</dbReference>
<organism evidence="2 3">
    <name type="scientific">Cetraspora pellucida</name>
    <dbReference type="NCBI Taxonomy" id="1433469"/>
    <lineage>
        <taxon>Eukaryota</taxon>
        <taxon>Fungi</taxon>
        <taxon>Fungi incertae sedis</taxon>
        <taxon>Mucoromycota</taxon>
        <taxon>Glomeromycotina</taxon>
        <taxon>Glomeromycetes</taxon>
        <taxon>Diversisporales</taxon>
        <taxon>Gigasporaceae</taxon>
        <taxon>Cetraspora</taxon>
    </lineage>
</organism>
<dbReference type="AlphaFoldDB" id="A0A9N9BJT7"/>
<dbReference type="SMART" id="SM00213">
    <property type="entry name" value="UBQ"/>
    <property type="match status" value="1"/>
</dbReference>
<dbReference type="SUPFAM" id="SSF54236">
    <property type="entry name" value="Ubiquitin-like"/>
    <property type="match status" value="1"/>
</dbReference>
<dbReference type="PROSITE" id="PS50053">
    <property type="entry name" value="UBIQUITIN_2"/>
    <property type="match status" value="1"/>
</dbReference>
<comment type="caution">
    <text evidence="2">The sequence shown here is derived from an EMBL/GenBank/DDBJ whole genome shotgun (WGS) entry which is preliminary data.</text>
</comment>
<dbReference type="InterPro" id="IPR019956">
    <property type="entry name" value="Ubiquitin_dom"/>
</dbReference>
<evidence type="ECO:0000313" key="3">
    <source>
        <dbReference type="Proteomes" id="UP000789759"/>
    </source>
</evidence>
<dbReference type="EMBL" id="CAJVQA010003185">
    <property type="protein sequence ID" value="CAG8568857.1"/>
    <property type="molecule type" value="Genomic_DNA"/>
</dbReference>
<sequence>ELKPNIRQTQCCPKFYCQECIQNMENSSICTICKQRTSFKECPQISRLINSSLGNLVNTFYDTVRNYFSPSNKPNTTNDDLPHDYSDAGIFKIKVVNMHDIKLDLYVEGDETIEILKLKIQQKDGIRSEYQRLIFLGKQLENHNTISFYKIKPDCTIHLVSRYNGS</sequence>
<feature type="domain" description="Ubiquitin-like" evidence="1">
    <location>
        <begin position="91"/>
        <end position="166"/>
    </location>
</feature>
<keyword evidence="3" id="KW-1185">Reference proteome</keyword>
<accession>A0A9N9BJT7</accession>
<dbReference type="InterPro" id="IPR000626">
    <property type="entry name" value="Ubiquitin-like_dom"/>
</dbReference>
<protein>
    <submittedName>
        <fullName evidence="2">21609_t:CDS:1</fullName>
    </submittedName>
</protein>
<evidence type="ECO:0000313" key="2">
    <source>
        <dbReference type="EMBL" id="CAG8568857.1"/>
    </source>
</evidence>
<dbReference type="InterPro" id="IPR029071">
    <property type="entry name" value="Ubiquitin-like_domsf"/>
</dbReference>
<dbReference type="CDD" id="cd17039">
    <property type="entry name" value="Ubl_ubiquitin_like"/>
    <property type="match status" value="1"/>
</dbReference>
<dbReference type="Gene3D" id="3.10.20.90">
    <property type="entry name" value="Phosphatidylinositol 3-kinase Catalytic Subunit, Chain A, domain 1"/>
    <property type="match status" value="1"/>
</dbReference>
<gene>
    <name evidence="2" type="ORF">CPELLU_LOCUS5556</name>
</gene>
<evidence type="ECO:0000259" key="1">
    <source>
        <dbReference type="PROSITE" id="PS50053"/>
    </source>
</evidence>
<reference evidence="2" key="1">
    <citation type="submission" date="2021-06" db="EMBL/GenBank/DDBJ databases">
        <authorList>
            <person name="Kallberg Y."/>
            <person name="Tangrot J."/>
            <person name="Rosling A."/>
        </authorList>
    </citation>
    <scope>NUCLEOTIDE SEQUENCE</scope>
    <source>
        <strain evidence="2">FL966</strain>
    </source>
</reference>